<evidence type="ECO:0000313" key="8">
    <source>
        <dbReference type="EMBL" id="CAA2622477.1"/>
    </source>
</evidence>
<evidence type="ECO:0000313" key="9">
    <source>
        <dbReference type="Proteomes" id="UP001189122"/>
    </source>
</evidence>
<evidence type="ECO:0000256" key="3">
    <source>
        <dbReference type="ARBA" id="ARBA00022833"/>
    </source>
</evidence>
<dbReference type="GO" id="GO:0008270">
    <property type="term" value="F:zinc ion binding"/>
    <property type="evidence" value="ECO:0007669"/>
    <property type="project" value="UniProtKB-KW"/>
</dbReference>
<evidence type="ECO:0000256" key="1">
    <source>
        <dbReference type="ARBA" id="ARBA00022723"/>
    </source>
</evidence>
<dbReference type="InterPro" id="IPR001293">
    <property type="entry name" value="Znf_TRAF"/>
</dbReference>
<keyword evidence="3 4" id="KW-0862">Zinc</keyword>
<sequence length="362" mass="40060">MDLPPSPRVFEPAAGGGGRSFACGFCDVEEVHKISQLLLPGLAAACVDNTAGDLFRGPASVAVEVRKDLVEHLSRRSESLVAEAVMNAEEGSGGGGDGGGSGSVAEGDGAGGPAEIVSDLLEDFAASKRNLLGRISGWLMSESWEDKIDDFVQEMEANGLWLADRREALAKTLLRNLDFRESFCCRMTFDTPKKLVAHENDCRFRPVRCGNNGCKATFCTLRSEKHDSLCPFKILSCEQKCQLRIPRREMDRHCITVCPMKLVNCPFYQVGCRTEAFPQCDVERHCSEFLHSHLLYVLKVTHKQEATVDELKQRVQILEKCQALSELSEALDVRSLTLVIKQLEAKMVKLEHNLDKVNQRSS</sequence>
<protein>
    <recommendedName>
        <fullName evidence="7">TRAF-type domain-containing protein</fullName>
    </recommendedName>
</protein>
<dbReference type="Pfam" id="PF02176">
    <property type="entry name" value="zf-TRAF"/>
    <property type="match status" value="1"/>
</dbReference>
<dbReference type="InterPro" id="IPR013083">
    <property type="entry name" value="Znf_RING/FYVE/PHD"/>
</dbReference>
<keyword evidence="2 4" id="KW-0863">Zinc-finger</keyword>
<feature type="compositionally biased region" description="Gly residues" evidence="6">
    <location>
        <begin position="91"/>
        <end position="109"/>
    </location>
</feature>
<accession>A0A7I8IYA1</accession>
<evidence type="ECO:0000256" key="4">
    <source>
        <dbReference type="PROSITE-ProRule" id="PRU00207"/>
    </source>
</evidence>
<evidence type="ECO:0000256" key="2">
    <source>
        <dbReference type="ARBA" id="ARBA00022771"/>
    </source>
</evidence>
<keyword evidence="5" id="KW-0175">Coiled coil</keyword>
<feature type="domain" description="TRAF-type" evidence="7">
    <location>
        <begin position="226"/>
        <end position="275"/>
    </location>
</feature>
<dbReference type="Gene3D" id="3.30.40.10">
    <property type="entry name" value="Zinc/RING finger domain, C3HC4 (zinc finger)"/>
    <property type="match status" value="1"/>
</dbReference>
<feature type="zinc finger region" description="TRAF-type" evidence="4">
    <location>
        <begin position="226"/>
        <end position="275"/>
    </location>
</feature>
<keyword evidence="9" id="KW-1185">Reference proteome</keyword>
<evidence type="ECO:0000259" key="7">
    <source>
        <dbReference type="PROSITE" id="PS50145"/>
    </source>
</evidence>
<gene>
    <name evidence="8" type="ORF">SI7747_06008516</name>
</gene>
<dbReference type="PANTHER" id="PTHR10131">
    <property type="entry name" value="TNF RECEPTOR ASSOCIATED FACTOR"/>
    <property type="match status" value="1"/>
</dbReference>
<organism evidence="8">
    <name type="scientific">Spirodela intermedia</name>
    <name type="common">Intermediate duckweed</name>
    <dbReference type="NCBI Taxonomy" id="51605"/>
    <lineage>
        <taxon>Eukaryota</taxon>
        <taxon>Viridiplantae</taxon>
        <taxon>Streptophyta</taxon>
        <taxon>Embryophyta</taxon>
        <taxon>Tracheophyta</taxon>
        <taxon>Spermatophyta</taxon>
        <taxon>Magnoliopsida</taxon>
        <taxon>Liliopsida</taxon>
        <taxon>Araceae</taxon>
        <taxon>Lemnoideae</taxon>
        <taxon>Spirodela</taxon>
    </lineage>
</organism>
<name>A0A7I8IYA1_SPIIN</name>
<feature type="coiled-coil region" evidence="5">
    <location>
        <begin position="333"/>
        <end position="360"/>
    </location>
</feature>
<feature type="region of interest" description="Disordered" evidence="6">
    <location>
        <begin position="88"/>
        <end position="109"/>
    </location>
</feature>
<evidence type="ECO:0000256" key="5">
    <source>
        <dbReference type="SAM" id="Coils"/>
    </source>
</evidence>
<keyword evidence="1 4" id="KW-0479">Metal-binding</keyword>
<dbReference type="Proteomes" id="UP001189122">
    <property type="component" value="Unassembled WGS sequence"/>
</dbReference>
<dbReference type="AlphaFoldDB" id="A0A7I8IYA1"/>
<dbReference type="EMBL" id="CACRZD030000006">
    <property type="protein sequence ID" value="CAA6662123.1"/>
    <property type="molecule type" value="Genomic_DNA"/>
</dbReference>
<dbReference type="EMBL" id="LR743593">
    <property type="protein sequence ID" value="CAA2622477.1"/>
    <property type="molecule type" value="Genomic_DNA"/>
</dbReference>
<dbReference type="PANTHER" id="PTHR10131:SF161">
    <property type="entry name" value="F26K24.24 PROTEIN"/>
    <property type="match status" value="1"/>
</dbReference>
<dbReference type="PROSITE" id="PS50145">
    <property type="entry name" value="ZF_TRAF"/>
    <property type="match status" value="1"/>
</dbReference>
<reference evidence="8 9" key="1">
    <citation type="submission" date="2019-12" db="EMBL/GenBank/DDBJ databases">
        <authorList>
            <person name="Scholz U."/>
            <person name="Mascher M."/>
            <person name="Fiebig A."/>
        </authorList>
    </citation>
    <scope>NUCLEOTIDE SEQUENCE</scope>
</reference>
<evidence type="ECO:0000256" key="6">
    <source>
        <dbReference type="SAM" id="MobiDB-lite"/>
    </source>
</evidence>
<proteinExistence type="predicted"/>